<accession>A0A7J0FHG2</accession>
<dbReference type="GO" id="GO:0016491">
    <property type="term" value="F:oxidoreductase activity"/>
    <property type="evidence" value="ECO:0007669"/>
    <property type="project" value="InterPro"/>
</dbReference>
<feature type="domain" description="Glutamate synthase alpha subunit C-terminal" evidence="1">
    <location>
        <begin position="23"/>
        <end position="137"/>
    </location>
</feature>
<name>A0A7J0FHG2_9ERIC</name>
<sequence>MKLFDYKISDAIENEKVVSKSIKIYNVDRAVCGRIAGVVAKKYGDTGFAGQLNITFMGSAGQSFACFLTPGMNIHLVGEANDYVGKGMAGGELVITPVENTGFCPEDATIVGNTCLYGATGGQVFARGKAGERFCCEKLSCRSCSGRYWRPLLVGRNVAAGMTGGLAYILDEDDTLIPKIVDSLVILAELCQVNKEIVKIQRVVAPVGQMQLKSLIEAHVEKTGSSKGSCILKEWDKYLPLFWQLVPPSEEDTPEACAEFEKIALGQVTLRSA</sequence>
<dbReference type="InterPro" id="IPR051394">
    <property type="entry name" value="Glutamate_Synthase"/>
</dbReference>
<evidence type="ECO:0000313" key="3">
    <source>
        <dbReference type="Proteomes" id="UP000585474"/>
    </source>
</evidence>
<dbReference type="Pfam" id="PF01493">
    <property type="entry name" value="GXGXG"/>
    <property type="match status" value="1"/>
</dbReference>
<dbReference type="PANTHER" id="PTHR43100">
    <property type="entry name" value="GLUTAMATE SYNTHASE [NADPH] SMALL CHAIN"/>
    <property type="match status" value="1"/>
</dbReference>
<dbReference type="Gene3D" id="2.160.20.60">
    <property type="entry name" value="Glutamate synthase, alpha subunit, C-terminal domain"/>
    <property type="match status" value="2"/>
</dbReference>
<protein>
    <submittedName>
        <fullName evidence="2">Glutamate synthase 1</fullName>
    </submittedName>
</protein>
<dbReference type="OrthoDB" id="4327079at2759"/>
<evidence type="ECO:0000313" key="2">
    <source>
        <dbReference type="EMBL" id="GFY98132.1"/>
    </source>
</evidence>
<dbReference type="PANTHER" id="PTHR43100:SF2">
    <property type="entry name" value="BNAA03G19380D PROTEIN"/>
    <property type="match status" value="1"/>
</dbReference>
<reference evidence="2 3" key="1">
    <citation type="submission" date="2019-07" db="EMBL/GenBank/DDBJ databases">
        <title>De Novo Assembly of kiwifruit Actinidia rufa.</title>
        <authorList>
            <person name="Sugita-Konishi S."/>
            <person name="Sato K."/>
            <person name="Mori E."/>
            <person name="Abe Y."/>
            <person name="Kisaki G."/>
            <person name="Hamano K."/>
            <person name="Suezawa K."/>
            <person name="Otani M."/>
            <person name="Fukuda T."/>
            <person name="Manabe T."/>
            <person name="Gomi K."/>
            <person name="Tabuchi M."/>
            <person name="Akimitsu K."/>
            <person name="Kataoka I."/>
        </authorList>
    </citation>
    <scope>NUCLEOTIDE SEQUENCE [LARGE SCALE GENOMIC DNA]</scope>
    <source>
        <strain evidence="3">cv. Fuchu</strain>
    </source>
</reference>
<dbReference type="InterPro" id="IPR036485">
    <property type="entry name" value="Glu_synth_asu_C_sf"/>
</dbReference>
<proteinExistence type="predicted"/>
<keyword evidence="3" id="KW-1185">Reference proteome</keyword>
<organism evidence="2 3">
    <name type="scientific">Actinidia rufa</name>
    <dbReference type="NCBI Taxonomy" id="165716"/>
    <lineage>
        <taxon>Eukaryota</taxon>
        <taxon>Viridiplantae</taxon>
        <taxon>Streptophyta</taxon>
        <taxon>Embryophyta</taxon>
        <taxon>Tracheophyta</taxon>
        <taxon>Spermatophyta</taxon>
        <taxon>Magnoliopsida</taxon>
        <taxon>eudicotyledons</taxon>
        <taxon>Gunneridae</taxon>
        <taxon>Pentapetalae</taxon>
        <taxon>asterids</taxon>
        <taxon>Ericales</taxon>
        <taxon>Actinidiaceae</taxon>
        <taxon>Actinidia</taxon>
    </lineage>
</organism>
<evidence type="ECO:0000259" key="1">
    <source>
        <dbReference type="Pfam" id="PF01493"/>
    </source>
</evidence>
<dbReference type="EMBL" id="BJWL01000012">
    <property type="protein sequence ID" value="GFY98132.1"/>
    <property type="molecule type" value="Genomic_DNA"/>
</dbReference>
<gene>
    <name evidence="2" type="ORF">Acr_12g0006730</name>
</gene>
<dbReference type="Proteomes" id="UP000585474">
    <property type="component" value="Unassembled WGS sequence"/>
</dbReference>
<comment type="caution">
    <text evidence="2">The sequence shown here is derived from an EMBL/GenBank/DDBJ whole genome shotgun (WGS) entry which is preliminary data.</text>
</comment>
<dbReference type="InterPro" id="IPR002489">
    <property type="entry name" value="Glu_synth_asu_C"/>
</dbReference>
<dbReference type="AlphaFoldDB" id="A0A7J0FHG2"/>
<dbReference type="SUPFAM" id="SSF69336">
    <property type="entry name" value="Alpha subunit of glutamate synthase, C-terminal domain"/>
    <property type="match status" value="1"/>
</dbReference>